<dbReference type="InterPro" id="IPR050194">
    <property type="entry name" value="Glycosyltransferase_grp1"/>
</dbReference>
<reference evidence="2 3" key="1">
    <citation type="submission" date="2015-09" db="EMBL/GenBank/DDBJ databases">
        <title>Genome sequence of the marine flavobacterium Croceitalea dokdonensis DOKDO 023 that contains proton- and sodium-pumping rhodopsins.</title>
        <authorList>
            <person name="Kwon S.-K."/>
            <person name="Lee H.K."/>
            <person name="Kwak M.-J."/>
            <person name="Kim J.F."/>
        </authorList>
    </citation>
    <scope>NUCLEOTIDE SEQUENCE [LARGE SCALE GENOMIC DNA]</scope>
    <source>
        <strain evidence="2 3">DOKDO 023</strain>
    </source>
</reference>
<feature type="domain" description="Glycosyl transferase family 1" evidence="1">
    <location>
        <begin position="202"/>
        <end position="357"/>
    </location>
</feature>
<dbReference type="PATRIC" id="fig|1300341.3.peg.774"/>
<dbReference type="InterPro" id="IPR001296">
    <property type="entry name" value="Glyco_trans_1"/>
</dbReference>
<evidence type="ECO:0000313" key="3">
    <source>
        <dbReference type="Proteomes" id="UP000050280"/>
    </source>
</evidence>
<name>A0A0P7AD14_9FLAO</name>
<dbReference type="EMBL" id="LDJX01000010">
    <property type="protein sequence ID" value="KPM30360.1"/>
    <property type="molecule type" value="Genomic_DNA"/>
</dbReference>
<keyword evidence="2" id="KW-0808">Transferase</keyword>
<dbReference type="GO" id="GO:0016757">
    <property type="term" value="F:glycosyltransferase activity"/>
    <property type="evidence" value="ECO:0007669"/>
    <property type="project" value="InterPro"/>
</dbReference>
<organism evidence="2 3">
    <name type="scientific">Croceitalea dokdonensis DOKDO 023</name>
    <dbReference type="NCBI Taxonomy" id="1300341"/>
    <lineage>
        <taxon>Bacteria</taxon>
        <taxon>Pseudomonadati</taxon>
        <taxon>Bacteroidota</taxon>
        <taxon>Flavobacteriia</taxon>
        <taxon>Flavobacteriales</taxon>
        <taxon>Flavobacteriaceae</taxon>
        <taxon>Croceitalea</taxon>
    </lineage>
</organism>
<evidence type="ECO:0000313" key="2">
    <source>
        <dbReference type="EMBL" id="KPM30360.1"/>
    </source>
</evidence>
<gene>
    <name evidence="2" type="ORF">I595_3521</name>
</gene>
<dbReference type="PANTHER" id="PTHR45947">
    <property type="entry name" value="SULFOQUINOVOSYL TRANSFERASE SQD2"/>
    <property type="match status" value="1"/>
</dbReference>
<dbReference type="STRING" id="1300341.I595_3521"/>
<comment type="caution">
    <text evidence="2">The sequence shown here is derived from an EMBL/GenBank/DDBJ whole genome shotgun (WGS) entry which is preliminary data.</text>
</comment>
<dbReference type="SUPFAM" id="SSF53756">
    <property type="entry name" value="UDP-Glycosyltransferase/glycogen phosphorylase"/>
    <property type="match status" value="1"/>
</dbReference>
<proteinExistence type="predicted"/>
<dbReference type="Gene3D" id="3.40.50.2000">
    <property type="entry name" value="Glycogen Phosphorylase B"/>
    <property type="match status" value="2"/>
</dbReference>
<dbReference type="PANTHER" id="PTHR45947:SF3">
    <property type="entry name" value="SULFOQUINOVOSYL TRANSFERASE SQD2"/>
    <property type="match status" value="1"/>
</dbReference>
<dbReference type="AlphaFoldDB" id="A0A0P7AD14"/>
<accession>A0A0P7AD14</accession>
<sequence>MAQEKPLVLYVNNIAPLYRKNIWSKLVQSNNMELHFFFGKNRFDGIKTIDFSHDSFKGKTNRLHEVKNYYLKGKYLVWQSFKFREWLKKKPTAVILLGEFTALSNWLFALYCKRKGITVIFKGHGMYGNETGLKKSLRTTFNKLADKHLVYERHAKQMMAKMGFKPHTIHVLFNSLDYDEHLKLRNTLGALDKKEVFPFFERPEIPVLLFVGRLTKIKKLDMLISVAKKLLESGTKVNLLFIGDGVEKEQLQEQASKNLPAGTYHFFGACYDNAINAKLMAASDLCVSPGNVGLTAIHSLSFGTPVCTHNDRRHQMPEAQSIVPGKNGVLFERDNIDDMAIKIQEWLRLDVDRETLRAQCYEIIDTYYNPYYQVKSVENLILGGKPLV</sequence>
<keyword evidence="3" id="KW-1185">Reference proteome</keyword>
<dbReference type="Proteomes" id="UP000050280">
    <property type="component" value="Unassembled WGS sequence"/>
</dbReference>
<dbReference type="Pfam" id="PF00534">
    <property type="entry name" value="Glycos_transf_1"/>
    <property type="match status" value="1"/>
</dbReference>
<dbReference type="OrthoDB" id="9790710at2"/>
<dbReference type="RefSeq" id="WP_054560477.1">
    <property type="nucleotide sequence ID" value="NZ_LDJX01000010.1"/>
</dbReference>
<evidence type="ECO:0000259" key="1">
    <source>
        <dbReference type="Pfam" id="PF00534"/>
    </source>
</evidence>
<protein>
    <submittedName>
        <fullName evidence="2">Glycosyl transferase group 1</fullName>
    </submittedName>
</protein>